<gene>
    <name evidence="2" type="ORF">ULMA_11490</name>
</gene>
<accession>A0A5J4IZQ9</accession>
<name>A0A5J4IZQ9_9FLAO</name>
<evidence type="ECO:0000256" key="1">
    <source>
        <dbReference type="SAM" id="SignalP"/>
    </source>
</evidence>
<proteinExistence type="predicted"/>
<evidence type="ECO:0008006" key="4">
    <source>
        <dbReference type="Google" id="ProtNLM"/>
    </source>
</evidence>
<reference evidence="2 3" key="1">
    <citation type="submission" date="2019-08" db="EMBL/GenBank/DDBJ databases">
        <title>Draft genome sequence of Ulvibacter marinus type strain NBRC 109484.</title>
        <authorList>
            <person name="Kawano K."/>
            <person name="Ushijima N."/>
            <person name="Kihara M."/>
            <person name="Itoh H."/>
        </authorList>
    </citation>
    <scope>NUCLEOTIDE SEQUENCE [LARGE SCALE GENOMIC DNA]</scope>
    <source>
        <strain evidence="2 3">NBRC 109484</strain>
    </source>
</reference>
<keyword evidence="1" id="KW-0732">Signal</keyword>
<dbReference type="RefSeq" id="WP_151673118.1">
    <property type="nucleotide sequence ID" value="NZ_BKCG01000002.1"/>
</dbReference>
<dbReference type="Proteomes" id="UP000326509">
    <property type="component" value="Unassembled WGS sequence"/>
</dbReference>
<feature type="signal peptide" evidence="1">
    <location>
        <begin position="1"/>
        <end position="21"/>
    </location>
</feature>
<protein>
    <recommendedName>
        <fullName evidence="4">DUF2141 domain-containing protein</fullName>
    </recommendedName>
</protein>
<feature type="chain" id="PRO_5023899025" description="DUF2141 domain-containing protein" evidence="1">
    <location>
        <begin position="22"/>
        <end position="140"/>
    </location>
</feature>
<evidence type="ECO:0000313" key="3">
    <source>
        <dbReference type="Proteomes" id="UP000326509"/>
    </source>
</evidence>
<comment type="caution">
    <text evidence="2">The sequence shown here is derived from an EMBL/GenBank/DDBJ whole genome shotgun (WGS) entry which is preliminary data.</text>
</comment>
<dbReference type="OrthoDB" id="9788332at2"/>
<dbReference type="Pfam" id="PF09912">
    <property type="entry name" value="DUF2141"/>
    <property type="match status" value="1"/>
</dbReference>
<sequence>MKAIILSIALSLTFIITNAQSVTTKGQDITVTVPSNSTQGKIILGLHTETTFMKAEAIQGQVGEIKDGKAVVTFKNVPSGAYAITIFHDKNDNKIMDFAANGMPLEDYGASNNAMSYGPPNWSAAKFNVTNKAISMEIRL</sequence>
<dbReference type="InterPro" id="IPR018673">
    <property type="entry name" value="DUF2141"/>
</dbReference>
<organism evidence="2 3">
    <name type="scientific">Patiriisocius marinus</name>
    <dbReference type="NCBI Taxonomy" id="1397112"/>
    <lineage>
        <taxon>Bacteria</taxon>
        <taxon>Pseudomonadati</taxon>
        <taxon>Bacteroidota</taxon>
        <taxon>Flavobacteriia</taxon>
        <taxon>Flavobacteriales</taxon>
        <taxon>Flavobacteriaceae</taxon>
        <taxon>Patiriisocius</taxon>
    </lineage>
</organism>
<dbReference type="AlphaFoldDB" id="A0A5J4IZQ9"/>
<keyword evidence="3" id="KW-1185">Reference proteome</keyword>
<evidence type="ECO:0000313" key="2">
    <source>
        <dbReference type="EMBL" id="GER59041.1"/>
    </source>
</evidence>
<dbReference type="EMBL" id="BKCG01000002">
    <property type="protein sequence ID" value="GER59041.1"/>
    <property type="molecule type" value="Genomic_DNA"/>
</dbReference>